<evidence type="ECO:0000256" key="1">
    <source>
        <dbReference type="SAM" id="SignalP"/>
    </source>
</evidence>
<evidence type="ECO:0000313" key="3">
    <source>
        <dbReference type="Proteomes" id="UP001607303"/>
    </source>
</evidence>
<feature type="chain" id="PRO_5044763765" evidence="1">
    <location>
        <begin position="21"/>
        <end position="76"/>
    </location>
</feature>
<keyword evidence="3" id="KW-1185">Reference proteome</keyword>
<feature type="signal peptide" evidence="1">
    <location>
        <begin position="1"/>
        <end position="20"/>
    </location>
</feature>
<comment type="caution">
    <text evidence="2">The sequence shown here is derived from an EMBL/GenBank/DDBJ whole genome shotgun (WGS) entry which is preliminary data.</text>
</comment>
<dbReference type="EMBL" id="JAYRBN010000115">
    <property type="protein sequence ID" value="KAL2722934.1"/>
    <property type="molecule type" value="Genomic_DNA"/>
</dbReference>
<protein>
    <submittedName>
        <fullName evidence="2">Uncharacterized protein</fullName>
    </submittedName>
</protein>
<organism evidence="2 3">
    <name type="scientific">Vespula maculifrons</name>
    <name type="common">Eastern yellow jacket</name>
    <name type="synonym">Wasp</name>
    <dbReference type="NCBI Taxonomy" id="7453"/>
    <lineage>
        <taxon>Eukaryota</taxon>
        <taxon>Metazoa</taxon>
        <taxon>Ecdysozoa</taxon>
        <taxon>Arthropoda</taxon>
        <taxon>Hexapoda</taxon>
        <taxon>Insecta</taxon>
        <taxon>Pterygota</taxon>
        <taxon>Neoptera</taxon>
        <taxon>Endopterygota</taxon>
        <taxon>Hymenoptera</taxon>
        <taxon>Apocrita</taxon>
        <taxon>Aculeata</taxon>
        <taxon>Vespoidea</taxon>
        <taxon>Vespidae</taxon>
        <taxon>Vespinae</taxon>
        <taxon>Vespula</taxon>
    </lineage>
</organism>
<name>A0ABD2AQP5_VESMC</name>
<dbReference type="Proteomes" id="UP001607303">
    <property type="component" value="Unassembled WGS sequence"/>
</dbReference>
<sequence length="76" mass="8773">MMLITTFVIISFSMITVTKAMNYTVTKILDETVTVYENSLFDLEIIGFNNDSKVYMIINQPITDKDDLLIIWGIYP</sequence>
<reference evidence="2 3" key="1">
    <citation type="journal article" date="2024" name="Ann. Entomol. Soc. Am.">
        <title>Genomic analyses of the southern and eastern yellowjacket wasps (Hymenoptera: Vespidae) reveal evolutionary signatures of social life.</title>
        <authorList>
            <person name="Catto M.A."/>
            <person name="Caine P.B."/>
            <person name="Orr S.E."/>
            <person name="Hunt B.G."/>
            <person name="Goodisman M.A.D."/>
        </authorList>
    </citation>
    <scope>NUCLEOTIDE SEQUENCE [LARGE SCALE GENOMIC DNA]</scope>
    <source>
        <strain evidence="2">232</strain>
        <tissue evidence="2">Head and thorax</tissue>
    </source>
</reference>
<dbReference type="AlphaFoldDB" id="A0ABD2AQP5"/>
<proteinExistence type="predicted"/>
<evidence type="ECO:0000313" key="2">
    <source>
        <dbReference type="EMBL" id="KAL2722934.1"/>
    </source>
</evidence>
<gene>
    <name evidence="2" type="ORF">V1477_019525</name>
</gene>
<accession>A0ABD2AQP5</accession>
<keyword evidence="1" id="KW-0732">Signal</keyword>